<protein>
    <recommendedName>
        <fullName evidence="2">DinB-like domain-containing protein</fullName>
    </recommendedName>
</protein>
<evidence type="ECO:0000313" key="3">
    <source>
        <dbReference type="EMBL" id="PCE66199.1"/>
    </source>
</evidence>
<evidence type="ECO:0000313" key="4">
    <source>
        <dbReference type="Proteomes" id="UP000219559"/>
    </source>
</evidence>
<dbReference type="RefSeq" id="WP_097441721.1">
    <property type="nucleotide sequence ID" value="NZ_NBWU01000001.1"/>
</dbReference>
<feature type="signal peptide" evidence="1">
    <location>
        <begin position="1"/>
        <end position="17"/>
    </location>
</feature>
<dbReference type="EMBL" id="NBWU01000001">
    <property type="protein sequence ID" value="PCE66199.1"/>
    <property type="molecule type" value="Genomic_DNA"/>
</dbReference>
<feature type="domain" description="DinB-like" evidence="2">
    <location>
        <begin position="31"/>
        <end position="152"/>
    </location>
</feature>
<dbReference type="Proteomes" id="UP000219559">
    <property type="component" value="Unassembled WGS sequence"/>
</dbReference>
<dbReference type="SUPFAM" id="SSF109854">
    <property type="entry name" value="DinB/YfiT-like putative metalloenzymes"/>
    <property type="match status" value="1"/>
</dbReference>
<gene>
    <name evidence="3" type="ORF">B7P33_02560</name>
</gene>
<proteinExistence type="predicted"/>
<reference evidence="3 4" key="1">
    <citation type="submission" date="2017-04" db="EMBL/GenBank/DDBJ databases">
        <title>A new member of the family Flavobacteriaceae isolated from ascidians.</title>
        <authorList>
            <person name="Chen L."/>
        </authorList>
    </citation>
    <scope>NUCLEOTIDE SEQUENCE [LARGE SCALE GENOMIC DNA]</scope>
    <source>
        <strain evidence="3 4">HQA918</strain>
    </source>
</reference>
<dbReference type="InterPro" id="IPR024775">
    <property type="entry name" value="DinB-like"/>
</dbReference>
<sequence>MYKFLFIFICLGSQANAQTFDFAQKQLAVWEMAKKRTLAVAEAMPQTDYYYQPAQGVKSFAQQIAHMTNSLKSMHTRFILKQPYSSSEKEAGTMGKKQLVAELSAAFDMVLKDLPKLSDTQLQETGKTHGAFPLTKWQSLLFMQDHITNHRAKAVLYLRMKGIRPPQYGYN</sequence>
<evidence type="ECO:0000259" key="2">
    <source>
        <dbReference type="Pfam" id="PF12867"/>
    </source>
</evidence>
<organism evidence="3 4">
    <name type="scientific">Sediminicola luteus</name>
    <dbReference type="NCBI Taxonomy" id="319238"/>
    <lineage>
        <taxon>Bacteria</taxon>
        <taxon>Pseudomonadati</taxon>
        <taxon>Bacteroidota</taxon>
        <taxon>Flavobacteriia</taxon>
        <taxon>Flavobacteriales</taxon>
        <taxon>Flavobacteriaceae</taxon>
        <taxon>Sediminicola</taxon>
    </lineage>
</organism>
<dbReference type="InterPro" id="IPR034660">
    <property type="entry name" value="DinB/YfiT-like"/>
</dbReference>
<dbReference type="AlphaFoldDB" id="A0A2A4GB63"/>
<evidence type="ECO:0000256" key="1">
    <source>
        <dbReference type="SAM" id="SignalP"/>
    </source>
</evidence>
<comment type="caution">
    <text evidence="3">The sequence shown here is derived from an EMBL/GenBank/DDBJ whole genome shotgun (WGS) entry which is preliminary data.</text>
</comment>
<dbReference type="Pfam" id="PF12867">
    <property type="entry name" value="DinB_2"/>
    <property type="match status" value="1"/>
</dbReference>
<feature type="chain" id="PRO_5012788379" description="DinB-like domain-containing protein" evidence="1">
    <location>
        <begin position="18"/>
        <end position="171"/>
    </location>
</feature>
<dbReference type="Gene3D" id="1.20.120.450">
    <property type="entry name" value="dinb family like domain"/>
    <property type="match status" value="1"/>
</dbReference>
<name>A0A2A4GB63_9FLAO</name>
<keyword evidence="1" id="KW-0732">Signal</keyword>
<dbReference type="OrthoDB" id="119432at2"/>
<accession>A0A2A4GB63</accession>
<keyword evidence="4" id="KW-1185">Reference proteome</keyword>